<evidence type="ECO:0000256" key="1">
    <source>
        <dbReference type="ARBA" id="ARBA00004496"/>
    </source>
</evidence>
<evidence type="ECO:0000259" key="6">
    <source>
        <dbReference type="SMART" id="SM01349"/>
    </source>
</evidence>
<dbReference type="InterPro" id="IPR041389">
    <property type="entry name" value="Importin_rep_6"/>
</dbReference>
<dbReference type="Pfam" id="PF13513">
    <property type="entry name" value="HEAT_EZ"/>
    <property type="match status" value="1"/>
</dbReference>
<dbReference type="Pfam" id="PF18808">
    <property type="entry name" value="Importin_rep_4"/>
    <property type="match status" value="1"/>
</dbReference>
<evidence type="ECO:0000313" key="8">
    <source>
        <dbReference type="Proteomes" id="UP001182556"/>
    </source>
</evidence>
<dbReference type="GO" id="GO:0005737">
    <property type="term" value="C:cytoplasm"/>
    <property type="evidence" value="ECO:0007669"/>
    <property type="project" value="UniProtKB-SubCell"/>
</dbReference>
<dbReference type="InterPro" id="IPR016024">
    <property type="entry name" value="ARM-type_fold"/>
</dbReference>
<keyword evidence="3" id="KW-0963">Cytoplasm</keyword>
<proteinExistence type="predicted"/>
<dbReference type="SMART" id="SM01349">
    <property type="entry name" value="TOG"/>
    <property type="match status" value="1"/>
</dbReference>
<dbReference type="Pfam" id="PF18829">
    <property type="entry name" value="Importin_rep_6"/>
    <property type="match status" value="1"/>
</dbReference>
<evidence type="ECO:0000256" key="2">
    <source>
        <dbReference type="ARBA" id="ARBA00022448"/>
    </source>
</evidence>
<gene>
    <name evidence="7" type="ORF">DB88DRAFT_476779</name>
</gene>
<dbReference type="InterPro" id="IPR034085">
    <property type="entry name" value="TOG"/>
</dbReference>
<dbReference type="EMBL" id="JAODAN010000001">
    <property type="protein sequence ID" value="KAK1927107.1"/>
    <property type="molecule type" value="Genomic_DNA"/>
</dbReference>
<dbReference type="InterPro" id="IPR011989">
    <property type="entry name" value="ARM-like"/>
</dbReference>
<evidence type="ECO:0000256" key="5">
    <source>
        <dbReference type="ARBA" id="ARBA00022927"/>
    </source>
</evidence>
<dbReference type="Proteomes" id="UP001182556">
    <property type="component" value="Unassembled WGS sequence"/>
</dbReference>
<dbReference type="PANTHER" id="PTHR10527">
    <property type="entry name" value="IMPORTIN BETA"/>
    <property type="match status" value="1"/>
</dbReference>
<sequence length="908" mass="100079">MSTEHLLGDFGAILHVLIGTADEPRQEAEKHLRGLCVQFPGDCLLLLAQIGAQGVGGFQLDHRLLALVLLRRIAFEPLPGLFLNETHQHASAPFDCIGERMRSRIETVLCAGLTDEMDPKIRRGLGDCVATWTTQSSNRQRPCYAFPEVLLELMRSSDANRRFTAWQVINLAPTLMVDSVRDPIGAPHMARSLSVAIADTSRTNSVEAIKAMRSVILEGLTGQEREEIGARLVFEAFKALQTMASRPGINSANPLNELVYGLEPLVDLASTYPALFHDSFDTAFPFLLSLVSPPSAPSTNYPFSPYPPSSLLYEAYEEVANPATEILLSLAELRSDAFVSWQAGRAARELVGMLMGRLVAGLQDQDEESREWLDDELDEEDESYPMFPEEALDRLALSLGGDVLLPVLSHHVHALLHQPDWRCRYAALAATGSVAEGCSEQLQQGLPDVLKLLSSATNDPHPRVRYAFLQCMGQFCQNLEETLQKQYPKDTLGALLHLLKDPEARVRAHAGACMVNFFNDSDIPALVDLLHDVVRSILDAFHAGPLYLQEQLMATLAAVATHAGSAFGPYYREIMDLVMSVLMAPSDEKHRKLVGRAIECGSLIGLAMGKAIFAADATKLAAIMIAIQNSISASDDPRTVYLVEAWACFCRALGQDFKPFLPHVIPPLLKAAGYKPASPTSNLSLSEEEAETFANVHTAEMDEKILAFDNLTVYAYTMGSAFQPYLDRCMELTLEALTFPYSEDVRESAAFLVPALLQVAKESNAWAEASGPLHQVFQTMINAMAKEVDYGFLALLLKSFTDALHVIGMPLPAQLTSHLLRTCQGSLNDLRARREDRLSQEEYMDEGDLQIYQEEQEEEGTALEHMSKALGMVVKFEADGQVRAAVDDLWQTIGQINRMVLGGRGQQY</sequence>
<dbReference type="SUPFAM" id="SSF48371">
    <property type="entry name" value="ARM repeat"/>
    <property type="match status" value="1"/>
</dbReference>
<dbReference type="GO" id="GO:0005634">
    <property type="term" value="C:nucleus"/>
    <property type="evidence" value="ECO:0007669"/>
    <property type="project" value="UniProtKB-SubCell"/>
</dbReference>
<name>A0AAD9FVN6_PAPLA</name>
<dbReference type="Gene3D" id="1.25.10.10">
    <property type="entry name" value="Leucine-rich Repeat Variant"/>
    <property type="match status" value="1"/>
</dbReference>
<accession>A0AAD9FVN6</accession>
<feature type="domain" description="TOG" evidence="6">
    <location>
        <begin position="390"/>
        <end position="637"/>
    </location>
</feature>
<dbReference type="GO" id="GO:0006606">
    <property type="term" value="P:protein import into nucleus"/>
    <property type="evidence" value="ECO:0007669"/>
    <property type="project" value="InterPro"/>
</dbReference>
<keyword evidence="8" id="KW-1185">Reference proteome</keyword>
<protein>
    <submittedName>
        <fullName evidence="7">Armadillo-type protein</fullName>
    </submittedName>
</protein>
<dbReference type="InterPro" id="IPR041653">
    <property type="entry name" value="Importin_rep_4"/>
</dbReference>
<dbReference type="InterPro" id="IPR040122">
    <property type="entry name" value="Importin_beta"/>
</dbReference>
<comment type="caution">
    <text evidence="7">The sequence shown here is derived from an EMBL/GenBank/DDBJ whole genome shotgun (WGS) entry which is preliminary data.</text>
</comment>
<evidence type="ECO:0000256" key="4">
    <source>
        <dbReference type="ARBA" id="ARBA00022737"/>
    </source>
</evidence>
<evidence type="ECO:0000256" key="3">
    <source>
        <dbReference type="ARBA" id="ARBA00022490"/>
    </source>
</evidence>
<reference evidence="7" key="1">
    <citation type="submission" date="2023-02" db="EMBL/GenBank/DDBJ databases">
        <title>Identification and recombinant expression of a fungal hydrolase from Papiliotrema laurentii that hydrolyzes apple cutin and clears colloidal polyester polyurethane.</title>
        <authorList>
            <consortium name="DOE Joint Genome Institute"/>
            <person name="Roman V.A."/>
            <person name="Bojanowski C."/>
            <person name="Crable B.R."/>
            <person name="Wagner D.N."/>
            <person name="Hung C.S."/>
            <person name="Nadeau L.J."/>
            <person name="Schratz L."/>
            <person name="Haridas S."/>
            <person name="Pangilinan J."/>
            <person name="Lipzen A."/>
            <person name="Na H."/>
            <person name="Yan M."/>
            <person name="Ng V."/>
            <person name="Grigoriev I.V."/>
            <person name="Spatafora J.W."/>
            <person name="Barlow D."/>
            <person name="Biffinger J."/>
            <person name="Kelley-Loughnane N."/>
            <person name="Varaljay V.A."/>
            <person name="Crookes-Goodson W.J."/>
        </authorList>
    </citation>
    <scope>NUCLEOTIDE SEQUENCE</scope>
    <source>
        <strain evidence="7">5307AH</strain>
    </source>
</reference>
<comment type="subcellular location">
    <subcellularLocation>
        <location evidence="1">Cytoplasm</location>
    </subcellularLocation>
</comment>
<organism evidence="7 8">
    <name type="scientific">Papiliotrema laurentii</name>
    <name type="common">Cryptococcus laurentii</name>
    <dbReference type="NCBI Taxonomy" id="5418"/>
    <lineage>
        <taxon>Eukaryota</taxon>
        <taxon>Fungi</taxon>
        <taxon>Dikarya</taxon>
        <taxon>Basidiomycota</taxon>
        <taxon>Agaricomycotina</taxon>
        <taxon>Tremellomycetes</taxon>
        <taxon>Tremellales</taxon>
        <taxon>Rhynchogastremaceae</taxon>
        <taxon>Papiliotrema</taxon>
    </lineage>
</organism>
<keyword evidence="4" id="KW-0677">Repeat</keyword>
<dbReference type="AlphaFoldDB" id="A0AAD9FVN6"/>
<keyword evidence="5" id="KW-0653">Protein transport</keyword>
<evidence type="ECO:0000313" key="7">
    <source>
        <dbReference type="EMBL" id="KAK1927107.1"/>
    </source>
</evidence>
<keyword evidence="2" id="KW-0813">Transport</keyword>